<evidence type="ECO:0000313" key="4">
    <source>
        <dbReference type="Proteomes" id="UP000310553"/>
    </source>
</evidence>
<sequence length="170" mass="18960">MLNNLRYGTLYIHCIFVKPEDFMPTLAFVNWPPHPGTTSMGKRIQSSEPAGNDFGERLATLRKAAGFTQVELAAELGISQRMVAYYESPQAAPPANLLPAIATALGVSIDELFGRSGKRRLVKQDGDSRLRRRLLAIEKLDPAEKRQVLQLIDAFIERGQLKRKVERNAA</sequence>
<dbReference type="InterPro" id="IPR010982">
    <property type="entry name" value="Lambda_DNA-bd_dom_sf"/>
</dbReference>
<dbReference type="GO" id="GO:0003677">
    <property type="term" value="F:DNA binding"/>
    <property type="evidence" value="ECO:0007669"/>
    <property type="project" value="UniProtKB-KW"/>
</dbReference>
<dbReference type="GO" id="GO:0005829">
    <property type="term" value="C:cytosol"/>
    <property type="evidence" value="ECO:0007669"/>
    <property type="project" value="TreeGrafter"/>
</dbReference>
<evidence type="ECO:0000313" key="3">
    <source>
        <dbReference type="EMBL" id="QCX49361.1"/>
    </source>
</evidence>
<dbReference type="PANTHER" id="PTHR46797">
    <property type="entry name" value="HTH-TYPE TRANSCRIPTIONAL REGULATOR"/>
    <property type="match status" value="1"/>
</dbReference>
<dbReference type="Proteomes" id="UP000310553">
    <property type="component" value="Chromosome"/>
</dbReference>
<name>A0AA92ED79_RALSL</name>
<dbReference type="GO" id="GO:0003700">
    <property type="term" value="F:DNA-binding transcription factor activity"/>
    <property type="evidence" value="ECO:0007669"/>
    <property type="project" value="TreeGrafter"/>
</dbReference>
<protein>
    <submittedName>
        <fullName evidence="3">XRE family transcriptional regulator</fullName>
    </submittedName>
</protein>
<keyword evidence="1" id="KW-0238">DNA-binding</keyword>
<evidence type="ECO:0000256" key="1">
    <source>
        <dbReference type="ARBA" id="ARBA00023125"/>
    </source>
</evidence>
<dbReference type="InterPro" id="IPR050807">
    <property type="entry name" value="TransReg_Diox_bact_type"/>
</dbReference>
<reference evidence="3 4" key="1">
    <citation type="submission" date="2019-04" db="EMBL/GenBank/DDBJ databases">
        <title>Complete Genome of UW386 and Higher Quality Genome of UW700.</title>
        <authorList>
            <person name="Jacobs J."/>
            <person name="Perez A."/>
            <person name="Steidl O."/>
            <person name="Allen C."/>
        </authorList>
    </citation>
    <scope>NUCLEOTIDE SEQUENCE [LARGE SCALE GENOMIC DNA]</scope>
    <source>
        <strain evidence="3 4">UW386</strain>
    </source>
</reference>
<accession>A0AA92ED79</accession>
<dbReference type="AlphaFoldDB" id="A0AA92ED79"/>
<gene>
    <name evidence="3" type="ORF">E7Z57_09740</name>
</gene>
<dbReference type="Gene3D" id="1.10.260.40">
    <property type="entry name" value="lambda repressor-like DNA-binding domains"/>
    <property type="match status" value="1"/>
</dbReference>
<evidence type="ECO:0000259" key="2">
    <source>
        <dbReference type="PROSITE" id="PS50943"/>
    </source>
</evidence>
<dbReference type="SUPFAM" id="SSF47413">
    <property type="entry name" value="lambda repressor-like DNA-binding domains"/>
    <property type="match status" value="1"/>
</dbReference>
<dbReference type="PROSITE" id="PS50943">
    <property type="entry name" value="HTH_CROC1"/>
    <property type="match status" value="1"/>
</dbReference>
<dbReference type="CDD" id="cd00093">
    <property type="entry name" value="HTH_XRE"/>
    <property type="match status" value="1"/>
</dbReference>
<dbReference type="Pfam" id="PF01381">
    <property type="entry name" value="HTH_3"/>
    <property type="match status" value="1"/>
</dbReference>
<proteinExistence type="predicted"/>
<dbReference type="PANTHER" id="PTHR46797:SF1">
    <property type="entry name" value="METHYLPHOSPHONATE SYNTHASE"/>
    <property type="match status" value="1"/>
</dbReference>
<feature type="domain" description="HTH cro/C1-type" evidence="2">
    <location>
        <begin position="58"/>
        <end position="112"/>
    </location>
</feature>
<dbReference type="SMART" id="SM00530">
    <property type="entry name" value="HTH_XRE"/>
    <property type="match status" value="1"/>
</dbReference>
<organism evidence="3 4">
    <name type="scientific">Ralstonia solanacearum</name>
    <name type="common">Pseudomonas solanacearum</name>
    <dbReference type="NCBI Taxonomy" id="305"/>
    <lineage>
        <taxon>Bacteria</taxon>
        <taxon>Pseudomonadati</taxon>
        <taxon>Pseudomonadota</taxon>
        <taxon>Betaproteobacteria</taxon>
        <taxon>Burkholderiales</taxon>
        <taxon>Burkholderiaceae</taxon>
        <taxon>Ralstonia</taxon>
        <taxon>Ralstonia solanacearum species complex</taxon>
    </lineage>
</organism>
<dbReference type="EMBL" id="CP039339">
    <property type="protein sequence ID" value="QCX49361.1"/>
    <property type="molecule type" value="Genomic_DNA"/>
</dbReference>
<dbReference type="InterPro" id="IPR001387">
    <property type="entry name" value="Cro/C1-type_HTH"/>
</dbReference>